<dbReference type="GO" id="GO:0000976">
    <property type="term" value="F:transcription cis-regulatory region binding"/>
    <property type="evidence" value="ECO:0007669"/>
    <property type="project" value="TreeGrafter"/>
</dbReference>
<accession>H8GEF8</accession>
<dbReference type="RefSeq" id="WP_005439230.1">
    <property type="nucleotide sequence ID" value="NZ_CM001466.1"/>
</dbReference>
<evidence type="ECO:0000256" key="1">
    <source>
        <dbReference type="ARBA" id="ARBA00023015"/>
    </source>
</evidence>
<sequence>MPGRGHYHHGHLRRAIIDAAVDVIAQDGIGAISLRDLARRAGVSHAAPAHHFHDKAELLTAIAVEGFELLSDSLEEALDTAPLPLLEVGTRYVRFSVEHPGHFEVMYRPEVYHRDDPDLVAARLWARRVLCTGVSTASPGLDDEVLRSGALAAWALAHGFATLARSGNFDEYLERTSATELFHRMAVRVLSMGTSPGEPA</sequence>
<evidence type="ECO:0000313" key="6">
    <source>
        <dbReference type="EMBL" id="EHY87953.1"/>
    </source>
</evidence>
<dbReference type="SUPFAM" id="SSF48498">
    <property type="entry name" value="Tetracyclin repressor-like, C-terminal domain"/>
    <property type="match status" value="1"/>
</dbReference>
<dbReference type="GO" id="GO:0003700">
    <property type="term" value="F:DNA-binding transcription factor activity"/>
    <property type="evidence" value="ECO:0007669"/>
    <property type="project" value="TreeGrafter"/>
</dbReference>
<dbReference type="PRINTS" id="PR00455">
    <property type="entry name" value="HTHTETR"/>
</dbReference>
<evidence type="ECO:0000256" key="4">
    <source>
        <dbReference type="PROSITE-ProRule" id="PRU00335"/>
    </source>
</evidence>
<protein>
    <submittedName>
        <fullName evidence="6">Transcriptional regulator</fullName>
    </submittedName>
</protein>
<dbReference type="SUPFAM" id="SSF46689">
    <property type="entry name" value="Homeodomain-like"/>
    <property type="match status" value="1"/>
</dbReference>
<proteinExistence type="predicted"/>
<dbReference type="InterPro" id="IPR036271">
    <property type="entry name" value="Tet_transcr_reg_TetR-rel_C_sf"/>
</dbReference>
<evidence type="ECO:0000256" key="3">
    <source>
        <dbReference type="ARBA" id="ARBA00023163"/>
    </source>
</evidence>
<evidence type="ECO:0000313" key="7">
    <source>
        <dbReference type="Proteomes" id="UP000004705"/>
    </source>
</evidence>
<dbReference type="AlphaFoldDB" id="H8GEF8"/>
<dbReference type="InterPro" id="IPR001647">
    <property type="entry name" value="HTH_TetR"/>
</dbReference>
<dbReference type="HOGENOM" id="CLU_069356_40_0_11"/>
<organism evidence="6 7">
    <name type="scientific">Saccharomonospora azurea NA-128</name>
    <dbReference type="NCBI Taxonomy" id="882081"/>
    <lineage>
        <taxon>Bacteria</taxon>
        <taxon>Bacillati</taxon>
        <taxon>Actinomycetota</taxon>
        <taxon>Actinomycetes</taxon>
        <taxon>Pseudonocardiales</taxon>
        <taxon>Pseudonocardiaceae</taxon>
        <taxon>Saccharomonospora</taxon>
    </lineage>
</organism>
<feature type="DNA-binding region" description="H-T-H motif" evidence="4">
    <location>
        <begin position="33"/>
        <end position="52"/>
    </location>
</feature>
<gene>
    <name evidence="6" type="ORF">SacazDRAFT_01007</name>
</gene>
<dbReference type="PROSITE" id="PS50977">
    <property type="entry name" value="HTH_TETR_2"/>
    <property type="match status" value="1"/>
</dbReference>
<reference evidence="6 7" key="1">
    <citation type="journal article" date="2012" name="Stand. Genomic Sci.">
        <title>Genome sequence of the soil bacterium Saccharomonospora azurea type strain (NA-128(T)).</title>
        <authorList>
            <person name="Klenk H.P."/>
            <person name="Held B."/>
            <person name="Lucas S."/>
            <person name="Lapidus A."/>
            <person name="Copeland A."/>
            <person name="Hammon N."/>
            <person name="Pitluck S."/>
            <person name="Goodwin L.A."/>
            <person name="Han C."/>
            <person name="Tapia R."/>
            <person name="Brambilla E.M."/>
            <person name="Potter G."/>
            <person name="Land M."/>
            <person name="Ivanova N."/>
            <person name="Rohde M."/>
            <person name="Goker M."/>
            <person name="Detter J.C."/>
            <person name="Kyrpides N.C."/>
            <person name="Woyke T."/>
        </authorList>
    </citation>
    <scope>NUCLEOTIDE SEQUENCE [LARGE SCALE GENOMIC DNA]</scope>
    <source>
        <strain evidence="6 7">NA-128</strain>
    </source>
</reference>
<dbReference type="InterPro" id="IPR009057">
    <property type="entry name" value="Homeodomain-like_sf"/>
</dbReference>
<dbReference type="InterPro" id="IPR025996">
    <property type="entry name" value="MT1864/Rv1816-like_C"/>
</dbReference>
<dbReference type="Gene3D" id="1.10.357.10">
    <property type="entry name" value="Tetracycline Repressor, domain 2"/>
    <property type="match status" value="1"/>
</dbReference>
<dbReference type="Pfam" id="PF13305">
    <property type="entry name" value="TetR_C_33"/>
    <property type="match status" value="1"/>
</dbReference>
<keyword evidence="2 4" id="KW-0238">DNA-binding</keyword>
<dbReference type="PANTHER" id="PTHR30055">
    <property type="entry name" value="HTH-TYPE TRANSCRIPTIONAL REGULATOR RUTR"/>
    <property type="match status" value="1"/>
</dbReference>
<name>H8GEF8_9PSEU</name>
<keyword evidence="7" id="KW-1185">Reference proteome</keyword>
<dbReference type="EMBL" id="CM001466">
    <property type="protein sequence ID" value="EHY87953.1"/>
    <property type="molecule type" value="Genomic_DNA"/>
</dbReference>
<dbReference type="Proteomes" id="UP000004705">
    <property type="component" value="Chromosome"/>
</dbReference>
<dbReference type="InterPro" id="IPR050109">
    <property type="entry name" value="HTH-type_TetR-like_transc_reg"/>
</dbReference>
<keyword evidence="3" id="KW-0804">Transcription</keyword>
<dbReference type="PANTHER" id="PTHR30055:SF220">
    <property type="entry name" value="TETR-FAMILY REGULATORY PROTEIN"/>
    <property type="match status" value="1"/>
</dbReference>
<evidence type="ECO:0000259" key="5">
    <source>
        <dbReference type="PROSITE" id="PS50977"/>
    </source>
</evidence>
<evidence type="ECO:0000256" key="2">
    <source>
        <dbReference type="ARBA" id="ARBA00023125"/>
    </source>
</evidence>
<keyword evidence="1" id="KW-0805">Transcription regulation</keyword>
<feature type="domain" description="HTH tetR-type" evidence="5">
    <location>
        <begin position="10"/>
        <end position="70"/>
    </location>
</feature>
<dbReference type="OrthoDB" id="3173376at2"/>
<dbReference type="Pfam" id="PF00440">
    <property type="entry name" value="TetR_N"/>
    <property type="match status" value="1"/>
</dbReference>